<reference evidence="3 4" key="1">
    <citation type="submission" date="2019-05" db="EMBL/GenBank/DDBJ databases">
        <authorList>
            <person name="Chen C."/>
        </authorList>
    </citation>
    <scope>NUCLEOTIDE SEQUENCE [LARGE SCALE GENOMIC DNA]</scope>
    <source>
        <strain evidence="3 4">HB172198</strain>
    </source>
</reference>
<evidence type="ECO:0000259" key="2">
    <source>
        <dbReference type="Pfam" id="PF10335"/>
    </source>
</evidence>
<protein>
    <recommendedName>
        <fullName evidence="5">Signal transduction protein</fullName>
    </recommendedName>
</protein>
<keyword evidence="4" id="KW-1185">Reference proteome</keyword>
<evidence type="ECO:0008006" key="5">
    <source>
        <dbReference type="Google" id="ProtNLM"/>
    </source>
</evidence>
<dbReference type="KEGG" id="palo:E6C60_2759"/>
<evidence type="ECO:0000313" key="3">
    <source>
        <dbReference type="EMBL" id="QCT03471.1"/>
    </source>
</evidence>
<dbReference type="AlphaFoldDB" id="A0A4P8XPA3"/>
<dbReference type="InterPro" id="IPR018821">
    <property type="entry name" value="DUF294_put_nucleoTrafse_sb-bd"/>
</dbReference>
<dbReference type="EMBL" id="CP040396">
    <property type="protein sequence ID" value="QCT03471.1"/>
    <property type="molecule type" value="Genomic_DNA"/>
</dbReference>
<dbReference type="RefSeq" id="WP_138226336.1">
    <property type="nucleotide sequence ID" value="NZ_CP040396.1"/>
</dbReference>
<name>A0A4P8XPA3_9BACL</name>
<feature type="domain" description="Protein-PII uridylyltransferase N-terminal" evidence="1">
    <location>
        <begin position="48"/>
        <end position="167"/>
    </location>
</feature>
<accession>A0A4P8XPA3</accession>
<dbReference type="GO" id="GO:0008773">
    <property type="term" value="F:[protein-PII] uridylyltransferase activity"/>
    <property type="evidence" value="ECO:0007669"/>
    <property type="project" value="InterPro"/>
</dbReference>
<feature type="domain" description="DUF294" evidence="2">
    <location>
        <begin position="212"/>
        <end position="350"/>
    </location>
</feature>
<dbReference type="OrthoDB" id="9810963at2"/>
<dbReference type="Pfam" id="PF10335">
    <property type="entry name" value="DUF294_C"/>
    <property type="match status" value="1"/>
</dbReference>
<dbReference type="Proteomes" id="UP000300879">
    <property type="component" value="Chromosome"/>
</dbReference>
<proteinExistence type="predicted"/>
<gene>
    <name evidence="3" type="ORF">E6C60_2759</name>
</gene>
<evidence type="ECO:0000259" key="1">
    <source>
        <dbReference type="Pfam" id="PF03445"/>
    </source>
</evidence>
<dbReference type="CDD" id="cd05401">
    <property type="entry name" value="NT_GlnE_GlnD_like"/>
    <property type="match status" value="1"/>
</dbReference>
<evidence type="ECO:0000313" key="4">
    <source>
        <dbReference type="Proteomes" id="UP000300879"/>
    </source>
</evidence>
<dbReference type="InterPro" id="IPR005105">
    <property type="entry name" value="GlnD_Uridyltrans_N"/>
</dbReference>
<organism evidence="3 4">
    <name type="scientific">Paenibacillus algicola</name>
    <dbReference type="NCBI Taxonomy" id="2565926"/>
    <lineage>
        <taxon>Bacteria</taxon>
        <taxon>Bacillati</taxon>
        <taxon>Bacillota</taxon>
        <taxon>Bacilli</taxon>
        <taxon>Bacillales</taxon>
        <taxon>Paenibacillaceae</taxon>
        <taxon>Paenibacillus</taxon>
    </lineage>
</organism>
<sequence>MEPLPSLHSELSFKEIPGCRSAEELKEARIACQERLLEQKPFMDLYTWIQQVNRMHDEIGRRAVHIGEEHMKGAGFGQPPARYAFVSFGSSGRQEATLWSDQDNGMIIGDEVDEEGNRYFQTFGEVLSDILVTAGYPKCSGKVMCSEPMWRKTLSEWKQQLDQWSSQHAWEPTRYFIIASDLRHIAGSQELSEAWCSHFQDCIDQNIELIPALLRNTVRHKATLNVMGRIVTERFGEHAGGFDVKYGVYIPLVNSVRTLALQRGIVETSTRRRIEKIILLEGGGLLLENVQDAFRVALKLRTETQTEWEEGFISSSGYMSREQLKDKQIQYDLRNTLGVVRRIHRSLQRELRAAERKGR</sequence>
<dbReference type="Pfam" id="PF03445">
    <property type="entry name" value="DUF294"/>
    <property type="match status" value="1"/>
</dbReference>